<organism evidence="1 2">
    <name type="scientific">Streptomyces ortus</name>
    <dbReference type="NCBI Taxonomy" id="2867268"/>
    <lineage>
        <taxon>Bacteria</taxon>
        <taxon>Bacillati</taxon>
        <taxon>Actinomycetota</taxon>
        <taxon>Actinomycetes</taxon>
        <taxon>Kitasatosporales</taxon>
        <taxon>Streptomycetaceae</taxon>
        <taxon>Streptomyces</taxon>
    </lineage>
</organism>
<dbReference type="Proteomes" id="UP001165590">
    <property type="component" value="Unassembled WGS sequence"/>
</dbReference>
<name>A0ABT3VDK4_9ACTN</name>
<protein>
    <submittedName>
        <fullName evidence="1">Uncharacterized protein</fullName>
    </submittedName>
</protein>
<accession>A0ABT3VDK4</accession>
<evidence type="ECO:0000313" key="2">
    <source>
        <dbReference type="Proteomes" id="UP001165590"/>
    </source>
</evidence>
<comment type="caution">
    <text evidence="1">The sequence shown here is derived from an EMBL/GenBank/DDBJ whole genome shotgun (WGS) entry which is preliminary data.</text>
</comment>
<dbReference type="EMBL" id="JAIFZO010000002">
    <property type="protein sequence ID" value="MCX4238017.1"/>
    <property type="molecule type" value="Genomic_DNA"/>
</dbReference>
<evidence type="ECO:0000313" key="1">
    <source>
        <dbReference type="EMBL" id="MCX4238017.1"/>
    </source>
</evidence>
<reference evidence="1" key="1">
    <citation type="journal article" date="2022" name="bioRxiv">
        <title>Discovery and biosynthetic assessment of Streptomyces ortus sp nov. isolated from a deep-sea sponge.</title>
        <authorList>
            <person name="Williams S.E."/>
        </authorList>
    </citation>
    <scope>NUCLEOTIDE SEQUENCE</scope>
    <source>
        <strain evidence="1">A15ISP2-DRY2</strain>
    </source>
</reference>
<sequence length="163" mass="16363">MALALAMTSSASAGTEAAANRVCAKVYVTGSGWTAEQCANAGQSVSVGAAGGGRAIEAVQMAVAGSSLCVTGYRQGSGWGSEKCAASGTRITLGSAGSGLRLEALVFAVQTGTMCGNSYVQGVGWNPIWYCGVDGETNGIGTTGQNKRMEAVSFLICRSVENC</sequence>
<dbReference type="RefSeq" id="WP_267030358.1">
    <property type="nucleotide sequence ID" value="NZ_JAIFZO010000002.1"/>
</dbReference>
<proteinExistence type="predicted"/>
<keyword evidence="2" id="KW-1185">Reference proteome</keyword>
<gene>
    <name evidence="1" type="ORF">K3769_35660</name>
</gene>